<dbReference type="Proteomes" id="UP001307889">
    <property type="component" value="Chromosome 7"/>
</dbReference>
<feature type="compositionally biased region" description="Basic and acidic residues" evidence="1">
    <location>
        <begin position="1"/>
        <end position="17"/>
    </location>
</feature>
<dbReference type="EMBL" id="AP028915">
    <property type="protein sequence ID" value="BES97040.1"/>
    <property type="molecule type" value="Genomic_DNA"/>
</dbReference>
<reference evidence="2 3" key="1">
    <citation type="submission" date="2023-09" db="EMBL/GenBank/DDBJ databases">
        <title>Nesidiocoris tenuis whole genome shotgun sequence.</title>
        <authorList>
            <person name="Shibata T."/>
            <person name="Shimoda M."/>
            <person name="Kobayashi T."/>
            <person name="Uehara T."/>
        </authorList>
    </citation>
    <scope>NUCLEOTIDE SEQUENCE [LARGE SCALE GENOMIC DNA]</scope>
    <source>
        <strain evidence="2 3">Japan</strain>
    </source>
</reference>
<gene>
    <name evidence="2" type="ORF">NTJ_09853</name>
</gene>
<evidence type="ECO:0000313" key="2">
    <source>
        <dbReference type="EMBL" id="BES97040.1"/>
    </source>
</evidence>
<name>A0ABN7AXX8_9HEMI</name>
<keyword evidence="3" id="KW-1185">Reference proteome</keyword>
<protein>
    <submittedName>
        <fullName evidence="2">Uncharacterized protein</fullName>
    </submittedName>
</protein>
<organism evidence="2 3">
    <name type="scientific">Nesidiocoris tenuis</name>
    <dbReference type="NCBI Taxonomy" id="355587"/>
    <lineage>
        <taxon>Eukaryota</taxon>
        <taxon>Metazoa</taxon>
        <taxon>Ecdysozoa</taxon>
        <taxon>Arthropoda</taxon>
        <taxon>Hexapoda</taxon>
        <taxon>Insecta</taxon>
        <taxon>Pterygota</taxon>
        <taxon>Neoptera</taxon>
        <taxon>Paraneoptera</taxon>
        <taxon>Hemiptera</taxon>
        <taxon>Heteroptera</taxon>
        <taxon>Panheteroptera</taxon>
        <taxon>Cimicomorpha</taxon>
        <taxon>Miridae</taxon>
        <taxon>Dicyphina</taxon>
        <taxon>Nesidiocoris</taxon>
    </lineage>
</organism>
<evidence type="ECO:0000256" key="1">
    <source>
        <dbReference type="SAM" id="MobiDB-lite"/>
    </source>
</evidence>
<evidence type="ECO:0000313" key="3">
    <source>
        <dbReference type="Proteomes" id="UP001307889"/>
    </source>
</evidence>
<sequence>MEDKERKRNIEKEEDKLPTTTARTQTFRALNLLRLRTATTEEVKVFGERTRGWGGDPFLLLGGPRAPPTNSQTGQRKSPSFGESSLLAN</sequence>
<feature type="region of interest" description="Disordered" evidence="1">
    <location>
        <begin position="1"/>
        <end position="22"/>
    </location>
</feature>
<feature type="compositionally biased region" description="Polar residues" evidence="1">
    <location>
        <begin position="68"/>
        <end position="89"/>
    </location>
</feature>
<proteinExistence type="predicted"/>
<feature type="region of interest" description="Disordered" evidence="1">
    <location>
        <begin position="54"/>
        <end position="89"/>
    </location>
</feature>
<accession>A0ABN7AXX8</accession>